<dbReference type="Gene3D" id="3.40.1810.10">
    <property type="entry name" value="Transcription factor, MADS-box"/>
    <property type="match status" value="1"/>
</dbReference>
<dbReference type="EMBL" id="JAAARO010000014">
    <property type="protein sequence ID" value="KAF5736651.1"/>
    <property type="molecule type" value="Genomic_DNA"/>
</dbReference>
<evidence type="ECO:0000256" key="4">
    <source>
        <dbReference type="ARBA" id="ARBA00023163"/>
    </source>
</evidence>
<evidence type="ECO:0000256" key="7">
    <source>
        <dbReference type="SAM" id="MobiDB-lite"/>
    </source>
</evidence>
<evidence type="ECO:0000256" key="6">
    <source>
        <dbReference type="SAM" id="Coils"/>
    </source>
</evidence>
<dbReference type="AlphaFoldDB" id="A0A7J7CRG5"/>
<dbReference type="GO" id="GO:0005634">
    <property type="term" value="C:nucleus"/>
    <property type="evidence" value="ECO:0007669"/>
    <property type="project" value="UniProtKB-SubCell"/>
</dbReference>
<dbReference type="OrthoDB" id="1898716at2759"/>
<dbReference type="GO" id="GO:0000981">
    <property type="term" value="F:DNA-binding transcription factor activity, RNA polymerase II-specific"/>
    <property type="evidence" value="ECO:0007669"/>
    <property type="project" value="TreeGrafter"/>
</dbReference>
<keyword evidence="10" id="KW-1185">Reference proteome</keyword>
<dbReference type="GO" id="GO:0046983">
    <property type="term" value="F:protein dimerization activity"/>
    <property type="evidence" value="ECO:0007669"/>
    <property type="project" value="InterPro"/>
</dbReference>
<feature type="coiled-coil region" evidence="6">
    <location>
        <begin position="98"/>
        <end position="167"/>
    </location>
</feature>
<keyword evidence="4" id="KW-0804">Transcription</keyword>
<dbReference type="SMART" id="SM00432">
    <property type="entry name" value="MADS"/>
    <property type="match status" value="1"/>
</dbReference>
<comment type="caution">
    <text evidence="9">The sequence shown here is derived from an EMBL/GenBank/DDBJ whole genome shotgun (WGS) entry which is preliminary data.</text>
</comment>
<dbReference type="GO" id="GO:0000978">
    <property type="term" value="F:RNA polymerase II cis-regulatory region sequence-specific DNA binding"/>
    <property type="evidence" value="ECO:0007669"/>
    <property type="project" value="TreeGrafter"/>
</dbReference>
<evidence type="ECO:0000256" key="5">
    <source>
        <dbReference type="ARBA" id="ARBA00023242"/>
    </source>
</evidence>
<keyword evidence="2" id="KW-0805">Transcription regulation</keyword>
<dbReference type="InterPro" id="IPR002100">
    <property type="entry name" value="TF_MADSbox"/>
</dbReference>
<sequence>MVGERRRGRGKIELKKIENEEDLFSTFSKRKGSIYKKASELVTLCGAQVGFVIYSPAGTPFSFGHPSFKTIANEFLGRDPPENDQPNPLLEENRLARIQELTQKMDNLMTRLDQAKKREKELLNLSKNTKKKGKSIINLDVDKIDSLEELKQTVASLEELYPKLCAQFQEPSTSTRDDTPAEVTNPPPADAAATATPHINPNAAVPPGLIN</sequence>
<name>A0A7J7CRG5_TRIWF</name>
<keyword evidence="3" id="KW-0238">DNA-binding</keyword>
<evidence type="ECO:0000256" key="3">
    <source>
        <dbReference type="ARBA" id="ARBA00023125"/>
    </source>
</evidence>
<evidence type="ECO:0000313" key="9">
    <source>
        <dbReference type="EMBL" id="KAF5736651.1"/>
    </source>
</evidence>
<gene>
    <name evidence="9" type="ORF">HS088_TW14G00798</name>
</gene>
<dbReference type="InParanoid" id="A0A7J7CRG5"/>
<dbReference type="SUPFAM" id="SSF55455">
    <property type="entry name" value="SRF-like"/>
    <property type="match status" value="1"/>
</dbReference>
<feature type="domain" description="MADS-box" evidence="8">
    <location>
        <begin position="7"/>
        <end position="67"/>
    </location>
</feature>
<dbReference type="Proteomes" id="UP000593562">
    <property type="component" value="Unassembled WGS sequence"/>
</dbReference>
<comment type="subcellular location">
    <subcellularLocation>
        <location evidence="1">Nucleus</location>
    </subcellularLocation>
</comment>
<keyword evidence="6" id="KW-0175">Coiled coil</keyword>
<protein>
    <submittedName>
        <fullName evidence="9">Putative mads box protein</fullName>
    </submittedName>
</protein>
<organism evidence="9 10">
    <name type="scientific">Tripterygium wilfordii</name>
    <name type="common">Thunder God vine</name>
    <dbReference type="NCBI Taxonomy" id="458696"/>
    <lineage>
        <taxon>Eukaryota</taxon>
        <taxon>Viridiplantae</taxon>
        <taxon>Streptophyta</taxon>
        <taxon>Embryophyta</taxon>
        <taxon>Tracheophyta</taxon>
        <taxon>Spermatophyta</taxon>
        <taxon>Magnoliopsida</taxon>
        <taxon>eudicotyledons</taxon>
        <taxon>Gunneridae</taxon>
        <taxon>Pentapetalae</taxon>
        <taxon>rosids</taxon>
        <taxon>fabids</taxon>
        <taxon>Celastrales</taxon>
        <taxon>Celastraceae</taxon>
        <taxon>Tripterygium</taxon>
    </lineage>
</organism>
<dbReference type="PROSITE" id="PS50066">
    <property type="entry name" value="MADS_BOX_2"/>
    <property type="match status" value="1"/>
</dbReference>
<keyword evidence="5" id="KW-0539">Nucleus</keyword>
<dbReference type="Pfam" id="PF00319">
    <property type="entry name" value="SRF-TF"/>
    <property type="match status" value="1"/>
</dbReference>
<dbReference type="FunCoup" id="A0A7J7CRG5">
    <property type="interactions" value="10"/>
</dbReference>
<dbReference type="PRINTS" id="PR00404">
    <property type="entry name" value="MADSDOMAIN"/>
</dbReference>
<accession>A0A7J7CRG5</accession>
<evidence type="ECO:0000313" key="10">
    <source>
        <dbReference type="Proteomes" id="UP000593562"/>
    </source>
</evidence>
<dbReference type="InterPro" id="IPR036879">
    <property type="entry name" value="TF_MADSbox_sf"/>
</dbReference>
<evidence type="ECO:0000256" key="1">
    <source>
        <dbReference type="ARBA" id="ARBA00004123"/>
    </source>
</evidence>
<evidence type="ECO:0000256" key="2">
    <source>
        <dbReference type="ARBA" id="ARBA00023015"/>
    </source>
</evidence>
<proteinExistence type="predicted"/>
<feature type="region of interest" description="Disordered" evidence="7">
    <location>
        <begin position="168"/>
        <end position="211"/>
    </location>
</feature>
<evidence type="ECO:0000259" key="8">
    <source>
        <dbReference type="PROSITE" id="PS50066"/>
    </source>
</evidence>
<dbReference type="PANTHER" id="PTHR11945:SF725">
    <property type="entry name" value="AGAMOUS-LIKE 58-RELATED"/>
    <property type="match status" value="1"/>
</dbReference>
<dbReference type="PANTHER" id="PTHR11945">
    <property type="entry name" value="MADS BOX PROTEIN"/>
    <property type="match status" value="1"/>
</dbReference>
<reference evidence="9 10" key="1">
    <citation type="journal article" date="2020" name="Nat. Commun.">
        <title>Genome of Tripterygium wilfordii and identification of cytochrome P450 involved in triptolide biosynthesis.</title>
        <authorList>
            <person name="Tu L."/>
            <person name="Su P."/>
            <person name="Zhang Z."/>
            <person name="Gao L."/>
            <person name="Wang J."/>
            <person name="Hu T."/>
            <person name="Zhou J."/>
            <person name="Zhang Y."/>
            <person name="Zhao Y."/>
            <person name="Liu Y."/>
            <person name="Song Y."/>
            <person name="Tong Y."/>
            <person name="Lu Y."/>
            <person name="Yang J."/>
            <person name="Xu C."/>
            <person name="Jia M."/>
            <person name="Peters R.J."/>
            <person name="Huang L."/>
            <person name="Gao W."/>
        </authorList>
    </citation>
    <scope>NUCLEOTIDE SEQUENCE [LARGE SCALE GENOMIC DNA]</scope>
    <source>
        <strain evidence="10">cv. XIE 37</strain>
        <tissue evidence="9">Leaf</tissue>
    </source>
</reference>